<protein>
    <recommendedName>
        <fullName evidence="4 11">tRNA (uracil-O(2)-)-methyltransferase</fullName>
        <ecNumber evidence="3 11">2.1.1.211</ecNumber>
    </recommendedName>
</protein>
<evidence type="ECO:0000256" key="8">
    <source>
        <dbReference type="ARBA" id="ARBA00022691"/>
    </source>
</evidence>
<dbReference type="EMBL" id="JAULSR010000014">
    <property type="protein sequence ID" value="KAK0609349.1"/>
    <property type="molecule type" value="Genomic_DNA"/>
</dbReference>
<organism evidence="12 13">
    <name type="scientific">Bombardia bombarda</name>
    <dbReference type="NCBI Taxonomy" id="252184"/>
    <lineage>
        <taxon>Eukaryota</taxon>
        <taxon>Fungi</taxon>
        <taxon>Dikarya</taxon>
        <taxon>Ascomycota</taxon>
        <taxon>Pezizomycotina</taxon>
        <taxon>Sordariomycetes</taxon>
        <taxon>Sordariomycetidae</taxon>
        <taxon>Sordariales</taxon>
        <taxon>Lasiosphaeriaceae</taxon>
        <taxon>Bombardia</taxon>
    </lineage>
</organism>
<evidence type="ECO:0000256" key="1">
    <source>
        <dbReference type="ARBA" id="ARBA00004496"/>
    </source>
</evidence>
<evidence type="ECO:0000256" key="2">
    <source>
        <dbReference type="ARBA" id="ARBA00009056"/>
    </source>
</evidence>
<keyword evidence="5 11" id="KW-0963">Cytoplasm</keyword>
<evidence type="ECO:0000256" key="5">
    <source>
        <dbReference type="ARBA" id="ARBA00022490"/>
    </source>
</evidence>
<keyword evidence="8 11" id="KW-0949">S-adenosyl-L-methionine</keyword>
<evidence type="ECO:0000313" key="12">
    <source>
        <dbReference type="EMBL" id="KAK0609349.1"/>
    </source>
</evidence>
<evidence type="ECO:0000256" key="11">
    <source>
        <dbReference type="RuleBase" id="RU368004"/>
    </source>
</evidence>
<dbReference type="PANTHER" id="PTHR21210">
    <property type="entry name" value="TRNA (URACIL-O(2)-)-METHYLTRANSFERASE-RELATED"/>
    <property type="match status" value="1"/>
</dbReference>
<dbReference type="InterPro" id="IPR011671">
    <property type="entry name" value="tRNA_uracil_MeTrfase"/>
</dbReference>
<evidence type="ECO:0000256" key="3">
    <source>
        <dbReference type="ARBA" id="ARBA00012795"/>
    </source>
</evidence>
<keyword evidence="7 11" id="KW-0808">Transferase</keyword>
<comment type="function">
    <text evidence="11">Adenosyl-L-methionine (AdoMet)-dependent tRNA (uracil-O(2)-)-methyltransferase.</text>
</comment>
<comment type="subcellular location">
    <subcellularLocation>
        <location evidence="1 11">Cytoplasm</location>
    </subcellularLocation>
</comment>
<dbReference type="GO" id="GO:0005737">
    <property type="term" value="C:cytoplasm"/>
    <property type="evidence" value="ECO:0007669"/>
    <property type="project" value="UniProtKB-SubCell"/>
</dbReference>
<sequence>MVFRPDELAADAAPIIAQDPTIGTEAGTEAGTDAGHAPLWRPLFRHQGTFPPESFVEGMLDLIKNPNNNSSWLFRADILHDAPVLDGAELRPVQFESGEDNVPPSSIPSFSDFQCSRYIVRRMIPRNTLRDKPLDQTCLVAHAILPPGGPGVAFLHEWTDAESRGSVSLSYDYFDESDRSVNRITRTGFHLLEVIHKHGQGKVEGYRKRVHHDVLIPQARVQNRYTTLKQKYARPLIQGWAEITDPVKHVFEDISIAAFLIELWVDMYGQQQTPFPGFVDIGCGNGLLVYILNQEGCTGWGFDARARKSWSAYSTRVELSTGVQDSLQRLVLLPPPVSKQGMAEVSGGEDFNAELVHDGCFPKGTFIISNHADELTPWTPILATISDCPFIMIPCCSHDLTGARFRAPPPKDKTKPDSSYASLVLWVAEIAKDCGWEPEQEMLRIPSTRNTALVGRKRRSDGLRHLDTEQVVEKYGGTYGYLETVVKLAKNGAQGGLQQMASNPAVDEHGRPTDE</sequence>
<evidence type="ECO:0000313" key="13">
    <source>
        <dbReference type="Proteomes" id="UP001174934"/>
    </source>
</evidence>
<reference evidence="12" key="1">
    <citation type="submission" date="2023-06" db="EMBL/GenBank/DDBJ databases">
        <title>Genome-scale phylogeny and comparative genomics of the fungal order Sordariales.</title>
        <authorList>
            <consortium name="Lawrence Berkeley National Laboratory"/>
            <person name="Hensen N."/>
            <person name="Bonometti L."/>
            <person name="Westerberg I."/>
            <person name="Brannstrom I.O."/>
            <person name="Guillou S."/>
            <person name="Cros-Aarteil S."/>
            <person name="Calhoun S."/>
            <person name="Haridas S."/>
            <person name="Kuo A."/>
            <person name="Mondo S."/>
            <person name="Pangilinan J."/>
            <person name="Riley R."/>
            <person name="LaButti K."/>
            <person name="Andreopoulos B."/>
            <person name="Lipzen A."/>
            <person name="Chen C."/>
            <person name="Yanf M."/>
            <person name="Daum C."/>
            <person name="Ng V."/>
            <person name="Clum A."/>
            <person name="Steindorff A."/>
            <person name="Ohm R."/>
            <person name="Martin F."/>
            <person name="Silar P."/>
            <person name="Natvig D."/>
            <person name="Lalanne C."/>
            <person name="Gautier V."/>
            <person name="Ament-velasquez S.L."/>
            <person name="Kruys A."/>
            <person name="Hutchinson M.I."/>
            <person name="Powell A.J."/>
            <person name="Barry K."/>
            <person name="Miller A.N."/>
            <person name="Grigoriev I.V."/>
            <person name="Debuchy R."/>
            <person name="Gladieux P."/>
            <person name="Thoren M.H."/>
            <person name="Johannesson H."/>
        </authorList>
    </citation>
    <scope>NUCLEOTIDE SEQUENCE</scope>
    <source>
        <strain evidence="12">SMH3391-2</strain>
    </source>
</reference>
<evidence type="ECO:0000256" key="6">
    <source>
        <dbReference type="ARBA" id="ARBA00022603"/>
    </source>
</evidence>
<gene>
    <name evidence="12" type="ORF">B0T17DRAFT_512738</name>
</gene>
<name>A0AA39TJF4_9PEZI</name>
<evidence type="ECO:0000256" key="10">
    <source>
        <dbReference type="ARBA" id="ARBA00047957"/>
    </source>
</evidence>
<accession>A0AA39TJF4</accession>
<dbReference type="EC" id="2.1.1.211" evidence="3 11"/>
<evidence type="ECO:0000256" key="9">
    <source>
        <dbReference type="ARBA" id="ARBA00022694"/>
    </source>
</evidence>
<keyword evidence="13" id="KW-1185">Reference proteome</keyword>
<dbReference type="PANTHER" id="PTHR21210:SF0">
    <property type="entry name" value="TRNA (URACIL-O(2)-)-METHYLTRANSFERASE-RELATED"/>
    <property type="match status" value="1"/>
</dbReference>
<keyword evidence="6 11" id="KW-0489">Methyltransferase</keyword>
<evidence type="ECO:0000256" key="4">
    <source>
        <dbReference type="ARBA" id="ARBA00017788"/>
    </source>
</evidence>
<evidence type="ECO:0000256" key="7">
    <source>
        <dbReference type="ARBA" id="ARBA00022679"/>
    </source>
</evidence>
<dbReference type="GO" id="GO:0030488">
    <property type="term" value="P:tRNA methylation"/>
    <property type="evidence" value="ECO:0007669"/>
    <property type="project" value="UniProtKB-UniRule"/>
</dbReference>
<dbReference type="Pfam" id="PF07757">
    <property type="entry name" value="AdoMet_MTase"/>
    <property type="match status" value="1"/>
</dbReference>
<comment type="caution">
    <text evidence="12">The sequence shown here is derived from an EMBL/GenBank/DDBJ whole genome shotgun (WGS) entry which is preliminary data.</text>
</comment>
<dbReference type="GO" id="GO:0141101">
    <property type="term" value="F:tRNA(Ser) (uridine(44)-2'-O-)-methyltransferase activity"/>
    <property type="evidence" value="ECO:0007669"/>
    <property type="project" value="UniProtKB-EC"/>
</dbReference>
<dbReference type="Proteomes" id="UP001174934">
    <property type="component" value="Unassembled WGS sequence"/>
</dbReference>
<keyword evidence="9 11" id="KW-0819">tRNA processing</keyword>
<comment type="catalytic activity">
    <reaction evidence="10 11">
        <text>uridine(44) in tRNA(Ser) + S-adenosyl-L-methionine = 2'-O-methyluridine(44) in tRNA(Ser) + S-adenosyl-L-homocysteine + H(+)</text>
        <dbReference type="Rhea" id="RHEA:43100"/>
        <dbReference type="Rhea" id="RHEA-COMP:10339"/>
        <dbReference type="Rhea" id="RHEA-COMP:10340"/>
        <dbReference type="ChEBI" id="CHEBI:15378"/>
        <dbReference type="ChEBI" id="CHEBI:57856"/>
        <dbReference type="ChEBI" id="CHEBI:59789"/>
        <dbReference type="ChEBI" id="CHEBI:65315"/>
        <dbReference type="ChEBI" id="CHEBI:74478"/>
        <dbReference type="EC" id="2.1.1.211"/>
    </reaction>
</comment>
<proteinExistence type="inferred from homology"/>
<dbReference type="AlphaFoldDB" id="A0AA39TJF4"/>
<comment type="similarity">
    <text evidence="2 11">Belongs to the TRM44 family.</text>
</comment>